<dbReference type="PANTHER" id="PTHR37422:SF13">
    <property type="entry name" value="LIPOPOLYSACCHARIDE BIOSYNTHESIS PROTEIN PA4999-RELATED"/>
    <property type="match status" value="1"/>
</dbReference>
<name>A0ABU9TTP8_9GAMM</name>
<dbReference type="InterPro" id="IPR051533">
    <property type="entry name" value="WaaL-like"/>
</dbReference>
<feature type="transmembrane region" description="Helical" evidence="5">
    <location>
        <begin position="155"/>
        <end position="173"/>
    </location>
</feature>
<feature type="transmembrane region" description="Helical" evidence="5">
    <location>
        <begin position="182"/>
        <end position="199"/>
    </location>
</feature>
<dbReference type="GO" id="GO:0016874">
    <property type="term" value="F:ligase activity"/>
    <property type="evidence" value="ECO:0007669"/>
    <property type="project" value="UniProtKB-KW"/>
</dbReference>
<feature type="transmembrane region" description="Helical" evidence="5">
    <location>
        <begin position="38"/>
        <end position="57"/>
    </location>
</feature>
<evidence type="ECO:0000313" key="8">
    <source>
        <dbReference type="Proteomes" id="UP001449225"/>
    </source>
</evidence>
<evidence type="ECO:0000256" key="2">
    <source>
        <dbReference type="ARBA" id="ARBA00022692"/>
    </source>
</evidence>
<keyword evidence="7" id="KW-0436">Ligase</keyword>
<keyword evidence="4 5" id="KW-0472">Membrane</keyword>
<feature type="transmembrane region" description="Helical" evidence="5">
    <location>
        <begin position="227"/>
        <end position="245"/>
    </location>
</feature>
<evidence type="ECO:0000256" key="1">
    <source>
        <dbReference type="ARBA" id="ARBA00004141"/>
    </source>
</evidence>
<comment type="subcellular location">
    <subcellularLocation>
        <location evidence="1">Membrane</location>
        <topology evidence="1">Multi-pass membrane protein</topology>
    </subcellularLocation>
</comment>
<proteinExistence type="predicted"/>
<dbReference type="Proteomes" id="UP001449225">
    <property type="component" value="Unassembled WGS sequence"/>
</dbReference>
<dbReference type="EMBL" id="JBBMRA010000009">
    <property type="protein sequence ID" value="MEM5536898.1"/>
    <property type="molecule type" value="Genomic_DNA"/>
</dbReference>
<feature type="transmembrane region" description="Helical" evidence="5">
    <location>
        <begin position="361"/>
        <end position="379"/>
    </location>
</feature>
<accession>A0ABU9TTP8</accession>
<evidence type="ECO:0000313" key="7">
    <source>
        <dbReference type="EMBL" id="MEM5536898.1"/>
    </source>
</evidence>
<feature type="transmembrane region" description="Helical" evidence="5">
    <location>
        <begin position="325"/>
        <end position="349"/>
    </location>
</feature>
<reference evidence="7 8" key="1">
    <citation type="submission" date="2024-03" db="EMBL/GenBank/DDBJ databases">
        <title>Community enrichment and isolation of bacterial strains for fucoidan degradation.</title>
        <authorList>
            <person name="Sichert A."/>
        </authorList>
    </citation>
    <scope>NUCLEOTIDE SEQUENCE [LARGE SCALE GENOMIC DNA]</scope>
    <source>
        <strain evidence="7 8">AS76</strain>
    </source>
</reference>
<feature type="domain" description="O-antigen ligase-related" evidence="6">
    <location>
        <begin position="196"/>
        <end position="341"/>
    </location>
</feature>
<dbReference type="RefSeq" id="WP_342854533.1">
    <property type="nucleotide sequence ID" value="NZ_JBBMRA010000009.1"/>
</dbReference>
<dbReference type="Pfam" id="PF04932">
    <property type="entry name" value="Wzy_C"/>
    <property type="match status" value="1"/>
</dbReference>
<keyword evidence="2 5" id="KW-0812">Transmembrane</keyword>
<dbReference type="PANTHER" id="PTHR37422">
    <property type="entry name" value="TEICHURONIC ACID BIOSYNTHESIS PROTEIN TUAE"/>
    <property type="match status" value="1"/>
</dbReference>
<sequence>MSLSHSDHSKNLPQPFLVNVGAWILIAGVFSIPLLGNAAHNILLGLPIIILCCTRNIKQYPSLLKENRTALLSTVLYAWLAISILWSSADTNYSIKILSKYREFLLIPLFMIYFTSDKYRKHAFIALYAALLFSLFFSYLMHYDVIHFWDNPNSIKNRIFHGISMSIFAYINLQAAVISRKYRAMFIALFLITFHNLFFIENGRIGYLLISTLTALFCWQQWRLKGLGTILIVSSIGATVLIFFVDLSHVRIIDHLDVINRARELNLTVLQQLDIRLEFYIVSLHAFLDSWLLGHGLGSFPEAYAVQHSAIETFWHKTVNSHNEFLQISVQTGIIGLILFISFLSTLLLNRKHLAPLQRQCQTALFVTFVISCMFNSSFMDHGDGTLFMILTALVVGTPWQVKGETSTLETNT</sequence>
<protein>
    <submittedName>
        <fullName evidence="7">O-antigen ligase family protein</fullName>
    </submittedName>
</protein>
<evidence type="ECO:0000259" key="6">
    <source>
        <dbReference type="Pfam" id="PF04932"/>
    </source>
</evidence>
<gene>
    <name evidence="7" type="ORF">WNY58_10900</name>
</gene>
<comment type="caution">
    <text evidence="7">The sequence shown here is derived from an EMBL/GenBank/DDBJ whole genome shotgun (WGS) entry which is preliminary data.</text>
</comment>
<evidence type="ECO:0000256" key="3">
    <source>
        <dbReference type="ARBA" id="ARBA00022989"/>
    </source>
</evidence>
<organism evidence="7 8">
    <name type="scientific">Neptuniibacter pectenicola</name>
    <dbReference type="NCBI Taxonomy" id="1806669"/>
    <lineage>
        <taxon>Bacteria</taxon>
        <taxon>Pseudomonadati</taxon>
        <taxon>Pseudomonadota</taxon>
        <taxon>Gammaproteobacteria</taxon>
        <taxon>Oceanospirillales</taxon>
        <taxon>Oceanospirillaceae</taxon>
        <taxon>Neptuniibacter</taxon>
    </lineage>
</organism>
<evidence type="ECO:0000256" key="4">
    <source>
        <dbReference type="ARBA" id="ARBA00023136"/>
    </source>
</evidence>
<evidence type="ECO:0000256" key="5">
    <source>
        <dbReference type="SAM" id="Phobius"/>
    </source>
</evidence>
<dbReference type="InterPro" id="IPR007016">
    <property type="entry name" value="O-antigen_ligase-rel_domated"/>
</dbReference>
<feature type="transmembrane region" description="Helical" evidence="5">
    <location>
        <begin position="69"/>
        <end position="89"/>
    </location>
</feature>
<keyword evidence="3 5" id="KW-1133">Transmembrane helix</keyword>
<feature type="transmembrane region" description="Helical" evidence="5">
    <location>
        <begin position="123"/>
        <end position="143"/>
    </location>
</feature>
<keyword evidence="8" id="KW-1185">Reference proteome</keyword>